<feature type="chain" id="PRO_5041969806" evidence="1">
    <location>
        <begin position="20"/>
        <end position="79"/>
    </location>
</feature>
<comment type="caution">
    <text evidence="2">The sequence shown here is derived from an EMBL/GenBank/DDBJ whole genome shotgun (WGS) entry which is preliminary data.</text>
</comment>
<dbReference type="Proteomes" id="UP001209878">
    <property type="component" value="Unassembled WGS sequence"/>
</dbReference>
<name>A0AAD9KNA4_RIDPI</name>
<feature type="signal peptide" evidence="1">
    <location>
        <begin position="1"/>
        <end position="19"/>
    </location>
</feature>
<proteinExistence type="predicted"/>
<evidence type="ECO:0000313" key="3">
    <source>
        <dbReference type="Proteomes" id="UP001209878"/>
    </source>
</evidence>
<gene>
    <name evidence="2" type="ORF">NP493_783g00026</name>
</gene>
<dbReference type="AlphaFoldDB" id="A0AAD9KNA4"/>
<reference evidence="2" key="1">
    <citation type="journal article" date="2023" name="Mol. Biol. Evol.">
        <title>Third-Generation Sequencing Reveals the Adaptive Role of the Epigenome in Three Deep-Sea Polychaetes.</title>
        <authorList>
            <person name="Perez M."/>
            <person name="Aroh O."/>
            <person name="Sun Y."/>
            <person name="Lan Y."/>
            <person name="Juniper S.K."/>
            <person name="Young C.R."/>
            <person name="Angers B."/>
            <person name="Qian P.Y."/>
        </authorList>
    </citation>
    <scope>NUCLEOTIDE SEQUENCE</scope>
    <source>
        <strain evidence="2">R07B-5</strain>
    </source>
</reference>
<evidence type="ECO:0000313" key="2">
    <source>
        <dbReference type="EMBL" id="KAK2174694.1"/>
    </source>
</evidence>
<evidence type="ECO:0000256" key="1">
    <source>
        <dbReference type="SAM" id="SignalP"/>
    </source>
</evidence>
<organism evidence="2 3">
    <name type="scientific">Ridgeia piscesae</name>
    <name type="common">Tubeworm</name>
    <dbReference type="NCBI Taxonomy" id="27915"/>
    <lineage>
        <taxon>Eukaryota</taxon>
        <taxon>Metazoa</taxon>
        <taxon>Spiralia</taxon>
        <taxon>Lophotrochozoa</taxon>
        <taxon>Annelida</taxon>
        <taxon>Polychaeta</taxon>
        <taxon>Sedentaria</taxon>
        <taxon>Canalipalpata</taxon>
        <taxon>Sabellida</taxon>
        <taxon>Siboglinidae</taxon>
        <taxon>Ridgeia</taxon>
    </lineage>
</organism>
<sequence>MKLVLFLCILAQFLYASGAESTWPRVPKCMCTVNVPPAEVVGKASGYGANGNVVKKNALLNVQKHIEEIRQELAKLRTG</sequence>
<protein>
    <submittedName>
        <fullName evidence="2">Uncharacterized protein</fullName>
    </submittedName>
</protein>
<keyword evidence="1" id="KW-0732">Signal</keyword>
<accession>A0AAD9KNA4</accession>
<dbReference type="EMBL" id="JAODUO010000782">
    <property type="protein sequence ID" value="KAK2174694.1"/>
    <property type="molecule type" value="Genomic_DNA"/>
</dbReference>
<keyword evidence="3" id="KW-1185">Reference proteome</keyword>